<protein>
    <submittedName>
        <fullName evidence="1">Uncharacterized protein</fullName>
    </submittedName>
</protein>
<name>A0A212JC56_9BACT</name>
<organism evidence="1">
    <name type="scientific">uncultured Dysgonomonas sp</name>
    <dbReference type="NCBI Taxonomy" id="206096"/>
    <lineage>
        <taxon>Bacteria</taxon>
        <taxon>Pseudomonadati</taxon>
        <taxon>Bacteroidota</taxon>
        <taxon>Bacteroidia</taxon>
        <taxon>Bacteroidales</taxon>
        <taxon>Dysgonomonadaceae</taxon>
        <taxon>Dysgonomonas</taxon>
        <taxon>environmental samples</taxon>
    </lineage>
</organism>
<sequence>MRDIKEIEKRYKDPNRIPTKGSHLLKKRYLLFIVLLIAFITNPDEEKHREAVKHKINSIVLPPDPSGSGYVGHHPSVDPLVNNHISVNNYFLFSTTKAFWNNEEATIGLGIFGHVFISDMVDKAINRRLNN</sequence>
<accession>A0A212JC56</accession>
<dbReference type="EMBL" id="FLUL01000001">
    <property type="protein sequence ID" value="SBV96998.1"/>
    <property type="molecule type" value="Genomic_DNA"/>
</dbReference>
<evidence type="ECO:0000313" key="1">
    <source>
        <dbReference type="EMBL" id="SBV96998.1"/>
    </source>
</evidence>
<proteinExistence type="predicted"/>
<dbReference type="RefSeq" id="WP_296948189.1">
    <property type="nucleotide sequence ID" value="NZ_LT599021.1"/>
</dbReference>
<dbReference type="AlphaFoldDB" id="A0A212JC56"/>
<gene>
    <name evidence="1" type="ORF">KL86DYS2_11194</name>
</gene>
<reference evidence="1" key="1">
    <citation type="submission" date="2016-04" db="EMBL/GenBank/DDBJ databases">
        <authorList>
            <person name="Evans L.H."/>
            <person name="Alamgir A."/>
            <person name="Owens N."/>
            <person name="Weber N.D."/>
            <person name="Virtaneva K."/>
            <person name="Barbian K."/>
            <person name="Babar A."/>
            <person name="Rosenke K."/>
        </authorList>
    </citation>
    <scope>NUCLEOTIDE SEQUENCE</scope>
    <source>
        <strain evidence="1">86-2</strain>
    </source>
</reference>